<dbReference type="PANTHER" id="PTHR43782">
    <property type="entry name" value="ARGINASE"/>
    <property type="match status" value="1"/>
</dbReference>
<dbReference type="InterPro" id="IPR023696">
    <property type="entry name" value="Ureohydrolase_dom_sf"/>
</dbReference>
<accession>A0ABV2AFP8</accession>
<evidence type="ECO:0000313" key="5">
    <source>
        <dbReference type="EMBL" id="MES1918203.1"/>
    </source>
</evidence>
<evidence type="ECO:0000256" key="4">
    <source>
        <dbReference type="PROSITE-ProRule" id="PRU00742"/>
    </source>
</evidence>
<dbReference type="GO" id="GO:0004053">
    <property type="term" value="F:arginase activity"/>
    <property type="evidence" value="ECO:0007669"/>
    <property type="project" value="UniProtKB-EC"/>
</dbReference>
<evidence type="ECO:0000256" key="1">
    <source>
        <dbReference type="ARBA" id="ARBA00022723"/>
    </source>
</evidence>
<reference evidence="5 6" key="1">
    <citation type="journal article" date="2024" name="BMC Biol.">
        <title>Comparative genomics of Ascetosporea gives new insight into the evolutionary basis for animal parasitism in Rhizaria.</title>
        <authorList>
            <person name="Hiltunen Thoren M."/>
            <person name="Onut-Brannstrom I."/>
            <person name="Alfjorden A."/>
            <person name="Peckova H."/>
            <person name="Swords F."/>
            <person name="Hooper C."/>
            <person name="Holzer A.S."/>
            <person name="Bass D."/>
            <person name="Burki F."/>
        </authorList>
    </citation>
    <scope>NUCLEOTIDE SEQUENCE [LARGE SCALE GENOMIC DNA]</scope>
    <source>
        <strain evidence="5">20-A016</strain>
    </source>
</reference>
<organism evidence="5 6">
    <name type="scientific">Bonamia ostreae</name>
    <dbReference type="NCBI Taxonomy" id="126728"/>
    <lineage>
        <taxon>Eukaryota</taxon>
        <taxon>Sar</taxon>
        <taxon>Rhizaria</taxon>
        <taxon>Endomyxa</taxon>
        <taxon>Ascetosporea</taxon>
        <taxon>Haplosporida</taxon>
        <taxon>Bonamia</taxon>
    </lineage>
</organism>
<dbReference type="PRINTS" id="PR00116">
    <property type="entry name" value="ARGINASE"/>
</dbReference>
<keyword evidence="6" id="KW-1185">Reference proteome</keyword>
<comment type="similarity">
    <text evidence="4">Belongs to the arginase family.</text>
</comment>
<evidence type="ECO:0000256" key="3">
    <source>
        <dbReference type="ARBA" id="ARBA00023211"/>
    </source>
</evidence>
<dbReference type="PROSITE" id="PS51409">
    <property type="entry name" value="ARGINASE_2"/>
    <property type="match status" value="1"/>
</dbReference>
<dbReference type="Gene3D" id="3.40.800.10">
    <property type="entry name" value="Ureohydrolase domain"/>
    <property type="match status" value="1"/>
</dbReference>
<protein>
    <submittedName>
        <fullName evidence="5">Arginase, catabolizes arginine to ornithine and urea</fullName>
        <ecNumber evidence="5">3.5.3.1</ecNumber>
    </submittedName>
</protein>
<dbReference type="EMBL" id="JBDODL010000027">
    <property type="protein sequence ID" value="MES1918203.1"/>
    <property type="molecule type" value="Genomic_DNA"/>
</dbReference>
<keyword evidence="3" id="KW-0464">Manganese</keyword>
<keyword evidence="1" id="KW-0479">Metal-binding</keyword>
<comment type="caution">
    <text evidence="5">The sequence shown here is derived from an EMBL/GenBank/DDBJ whole genome shotgun (WGS) entry which is preliminary data.</text>
</comment>
<name>A0ABV2AFP8_9EUKA</name>
<evidence type="ECO:0000313" key="6">
    <source>
        <dbReference type="Proteomes" id="UP001439008"/>
    </source>
</evidence>
<sequence>MSFKRKTFNLISAPFYSSKPTAIQSSVPKLIRESGAIKSVVKNGFKVRHIEEILMDWSSENSFDNHKVLSDRIQSVVSADSFTLILGGDENVSLGTIPGILRKKANSSVIKICPESFLGKTDKFENSILPLLKKKVPLTNQPEQLNWLAKVPPLKYCAYIGLSETSDKEKKLLKKAQISYFHCPNEYAIHASVIKLFEFLRSSENWHLSLDFNVLKADLAVVRNPQKSGLSLLGVQFLCKVLYMSGNLTSMEMLNVDLGHEPDDARKRALRFAGALVDAATGGPV</sequence>
<dbReference type="SUPFAM" id="SSF52768">
    <property type="entry name" value="Arginase/deacetylase"/>
    <property type="match status" value="1"/>
</dbReference>
<dbReference type="InterPro" id="IPR006035">
    <property type="entry name" value="Ureohydrolase"/>
</dbReference>
<gene>
    <name evidence="5" type="primary">CAR1</name>
    <name evidence="5" type="ORF">MHBO_000207</name>
</gene>
<dbReference type="Pfam" id="PF00491">
    <property type="entry name" value="Arginase"/>
    <property type="match status" value="1"/>
</dbReference>
<proteinExistence type="inferred from homology"/>
<dbReference type="PANTHER" id="PTHR43782:SF3">
    <property type="entry name" value="ARGINASE"/>
    <property type="match status" value="1"/>
</dbReference>
<keyword evidence="2 5" id="KW-0378">Hydrolase</keyword>
<dbReference type="Proteomes" id="UP001439008">
    <property type="component" value="Unassembled WGS sequence"/>
</dbReference>
<evidence type="ECO:0000256" key="2">
    <source>
        <dbReference type="ARBA" id="ARBA00022801"/>
    </source>
</evidence>
<dbReference type="EC" id="3.5.3.1" evidence="5"/>